<sequence>MAGLTDTTTGLTNGTGLYWHVGLDGGAGLNNDSAATVTNGILLEDNTSFLLLEDNTSILLLES</sequence>
<organism evidence="1">
    <name type="scientific">uncultured Caudovirales phage</name>
    <dbReference type="NCBI Taxonomy" id="2100421"/>
    <lineage>
        <taxon>Viruses</taxon>
        <taxon>Duplodnaviria</taxon>
        <taxon>Heunggongvirae</taxon>
        <taxon>Uroviricota</taxon>
        <taxon>Caudoviricetes</taxon>
        <taxon>Peduoviridae</taxon>
        <taxon>Maltschvirus</taxon>
        <taxon>Maltschvirus maltsch</taxon>
    </lineage>
</organism>
<dbReference type="EMBL" id="LR796459">
    <property type="protein sequence ID" value="CAB4145575.1"/>
    <property type="molecule type" value="Genomic_DNA"/>
</dbReference>
<reference evidence="1" key="1">
    <citation type="submission" date="2020-04" db="EMBL/GenBank/DDBJ databases">
        <authorList>
            <person name="Chiriac C."/>
            <person name="Salcher M."/>
            <person name="Ghai R."/>
            <person name="Kavagutti S V."/>
        </authorList>
    </citation>
    <scope>NUCLEOTIDE SEQUENCE</scope>
</reference>
<dbReference type="EMBL" id="LR797150">
    <property type="protein sequence ID" value="CAB4189545.1"/>
    <property type="molecule type" value="Genomic_DNA"/>
</dbReference>
<name>A0A6J5MEY3_9CAUD</name>
<evidence type="ECO:0000313" key="3">
    <source>
        <dbReference type="EMBL" id="CAB4189545.1"/>
    </source>
</evidence>
<evidence type="ECO:0000313" key="1">
    <source>
        <dbReference type="EMBL" id="CAB4145575.1"/>
    </source>
</evidence>
<evidence type="ECO:0000313" key="2">
    <source>
        <dbReference type="EMBL" id="CAB4176293.1"/>
    </source>
</evidence>
<protein>
    <submittedName>
        <fullName evidence="1">Uncharacterized protein</fullName>
    </submittedName>
</protein>
<dbReference type="EMBL" id="LR796939">
    <property type="protein sequence ID" value="CAB4176293.1"/>
    <property type="molecule type" value="Genomic_DNA"/>
</dbReference>
<accession>A0A6J5MEY3</accession>
<proteinExistence type="predicted"/>
<gene>
    <name evidence="3" type="ORF">UFOVP1204_13</name>
    <name evidence="1" type="ORF">UFOVP473_14</name>
    <name evidence="2" type="ORF">UFOVP983_14</name>
</gene>